<dbReference type="AlphaFoldDB" id="A0A3A6PUA0"/>
<proteinExistence type="predicted"/>
<accession>A0A3A6PUA0</accession>
<name>A0A3A6PUA0_9BACL</name>
<gene>
    <name evidence="1" type="ORF">D3P09_21095</name>
</gene>
<dbReference type="SUPFAM" id="SSF49695">
    <property type="entry name" value="gamma-Crystallin-like"/>
    <property type="match status" value="1"/>
</dbReference>
<dbReference type="InterPro" id="IPR011024">
    <property type="entry name" value="G_crystallin-like"/>
</dbReference>
<reference evidence="1 2" key="1">
    <citation type="submission" date="2018-09" db="EMBL/GenBank/DDBJ databases">
        <title>Paenibacillus aracenensis nov. sp. isolated from a cave in southern Spain.</title>
        <authorList>
            <person name="Jurado V."/>
            <person name="Gutierrez-Patricio S."/>
            <person name="Gonzalez-Pimentel J.L."/>
            <person name="Miller A.Z."/>
            <person name="Laiz L."/>
            <person name="Saiz-Jimenez C."/>
        </authorList>
    </citation>
    <scope>NUCLEOTIDE SEQUENCE [LARGE SCALE GENOMIC DNA]</scope>
    <source>
        <strain evidence="1 2">JCM 19203</strain>
    </source>
</reference>
<organism evidence="1 2">
    <name type="scientific">Paenibacillus pinisoli</name>
    <dbReference type="NCBI Taxonomy" id="1276110"/>
    <lineage>
        <taxon>Bacteria</taxon>
        <taxon>Bacillati</taxon>
        <taxon>Bacillota</taxon>
        <taxon>Bacilli</taxon>
        <taxon>Bacillales</taxon>
        <taxon>Paenibacillaceae</taxon>
        <taxon>Paenibacillus</taxon>
    </lineage>
</organism>
<comment type="caution">
    <text evidence="1">The sequence shown here is derived from an EMBL/GenBank/DDBJ whole genome shotgun (WGS) entry which is preliminary data.</text>
</comment>
<evidence type="ECO:0000313" key="2">
    <source>
        <dbReference type="Proteomes" id="UP000267798"/>
    </source>
</evidence>
<dbReference type="Proteomes" id="UP000267798">
    <property type="component" value="Unassembled WGS sequence"/>
</dbReference>
<dbReference type="OrthoDB" id="2654857at2"/>
<dbReference type="Gene3D" id="2.60.20.10">
    <property type="entry name" value="Crystallins"/>
    <property type="match status" value="1"/>
</dbReference>
<dbReference type="RefSeq" id="WP_120113408.1">
    <property type="nucleotide sequence ID" value="NZ_QXQB01000005.1"/>
</dbReference>
<evidence type="ECO:0000313" key="1">
    <source>
        <dbReference type="EMBL" id="RJX37484.1"/>
    </source>
</evidence>
<dbReference type="EMBL" id="QXQB01000005">
    <property type="protein sequence ID" value="RJX37484.1"/>
    <property type="molecule type" value="Genomic_DNA"/>
</dbReference>
<protein>
    <submittedName>
        <fullName evidence="1">Uncharacterized protein</fullName>
    </submittedName>
</protein>
<sequence length="122" mass="14081">MANRDVRLELFRDNNFSGRRIQFRRGGVAIRDLNAFVFNDELSSFRLRNVVNRRQVTLVLFSDINFRGSFRVFRGNQSVASLGDFNDLTSSLVLVGRRLTNAQINEIRRTGIPPRDIVVIRP</sequence>
<keyword evidence="2" id="KW-1185">Reference proteome</keyword>